<protein>
    <submittedName>
        <fullName evidence="1">Uncharacterized protein</fullName>
    </submittedName>
</protein>
<accession>A0ABW3LPR8</accession>
<proteinExistence type="predicted"/>
<dbReference type="RefSeq" id="WP_390364384.1">
    <property type="nucleotide sequence ID" value="NZ_JBHTKJ010000068.1"/>
</dbReference>
<evidence type="ECO:0000313" key="2">
    <source>
        <dbReference type="Proteomes" id="UP001597040"/>
    </source>
</evidence>
<gene>
    <name evidence="1" type="ORF">ACFQ3N_18485</name>
</gene>
<name>A0ABW3LPR8_9BACI</name>
<organism evidence="1 2">
    <name type="scientific">Virgibacillus byunsanensis</name>
    <dbReference type="NCBI Taxonomy" id="570945"/>
    <lineage>
        <taxon>Bacteria</taxon>
        <taxon>Bacillati</taxon>
        <taxon>Bacillota</taxon>
        <taxon>Bacilli</taxon>
        <taxon>Bacillales</taxon>
        <taxon>Bacillaceae</taxon>
        <taxon>Virgibacillus</taxon>
    </lineage>
</organism>
<dbReference type="EMBL" id="JBHTKJ010000068">
    <property type="protein sequence ID" value="MFD1040367.1"/>
    <property type="molecule type" value="Genomic_DNA"/>
</dbReference>
<evidence type="ECO:0000313" key="1">
    <source>
        <dbReference type="EMBL" id="MFD1040367.1"/>
    </source>
</evidence>
<keyword evidence="2" id="KW-1185">Reference proteome</keyword>
<comment type="caution">
    <text evidence="1">The sequence shown here is derived from an EMBL/GenBank/DDBJ whole genome shotgun (WGS) entry which is preliminary data.</text>
</comment>
<sequence length="75" mass="9316">MLGILINDIEQKEMEYLVKRELEEILLDLGDHRIDYMVRRAMQERYKTLFQMYRRVASKQECMKYMPTRSRMDKH</sequence>
<dbReference type="Proteomes" id="UP001597040">
    <property type="component" value="Unassembled WGS sequence"/>
</dbReference>
<reference evidence="2" key="1">
    <citation type="journal article" date="2019" name="Int. J. Syst. Evol. Microbiol.">
        <title>The Global Catalogue of Microorganisms (GCM) 10K type strain sequencing project: providing services to taxonomists for standard genome sequencing and annotation.</title>
        <authorList>
            <consortium name="The Broad Institute Genomics Platform"/>
            <consortium name="The Broad Institute Genome Sequencing Center for Infectious Disease"/>
            <person name="Wu L."/>
            <person name="Ma J."/>
        </authorList>
    </citation>
    <scope>NUCLEOTIDE SEQUENCE [LARGE SCALE GENOMIC DNA]</scope>
    <source>
        <strain evidence="2">CCUG 56754</strain>
    </source>
</reference>